<keyword evidence="1" id="KW-0812">Transmembrane</keyword>
<sequence length="106" mass="11789">MSAGSRPEVACKLFIAVDRYAFTVKALKESRTEIWKSAMSTANNVIRFIRRTASCASHAFAAGRPTERLGCCCCCWLLLLLLLLFLLLLSLSFVCWVRMAKTPVGL</sequence>
<evidence type="ECO:0000256" key="1">
    <source>
        <dbReference type="SAM" id="Phobius"/>
    </source>
</evidence>
<comment type="caution">
    <text evidence="2">The sequence shown here is derived from an EMBL/GenBank/DDBJ whole genome shotgun (WGS) entry which is preliminary data.</text>
</comment>
<dbReference type="AlphaFoldDB" id="A0A813FSV5"/>
<keyword evidence="1" id="KW-0472">Membrane</keyword>
<evidence type="ECO:0000313" key="3">
    <source>
        <dbReference type="Proteomes" id="UP000654075"/>
    </source>
</evidence>
<name>A0A813FSV5_POLGL</name>
<feature type="transmembrane region" description="Helical" evidence="1">
    <location>
        <begin position="76"/>
        <end position="97"/>
    </location>
</feature>
<proteinExistence type="predicted"/>
<dbReference type="Proteomes" id="UP000654075">
    <property type="component" value="Unassembled WGS sequence"/>
</dbReference>
<protein>
    <submittedName>
        <fullName evidence="2">Uncharacterized protein</fullName>
    </submittedName>
</protein>
<dbReference type="EMBL" id="CAJNNV010025917">
    <property type="protein sequence ID" value="CAE8616599.1"/>
    <property type="molecule type" value="Genomic_DNA"/>
</dbReference>
<evidence type="ECO:0000313" key="2">
    <source>
        <dbReference type="EMBL" id="CAE8616599.1"/>
    </source>
</evidence>
<gene>
    <name evidence="2" type="ORF">PGLA1383_LOCUS34277</name>
</gene>
<organism evidence="2 3">
    <name type="scientific">Polarella glacialis</name>
    <name type="common">Dinoflagellate</name>
    <dbReference type="NCBI Taxonomy" id="89957"/>
    <lineage>
        <taxon>Eukaryota</taxon>
        <taxon>Sar</taxon>
        <taxon>Alveolata</taxon>
        <taxon>Dinophyceae</taxon>
        <taxon>Suessiales</taxon>
        <taxon>Suessiaceae</taxon>
        <taxon>Polarella</taxon>
    </lineage>
</organism>
<keyword evidence="1" id="KW-1133">Transmembrane helix</keyword>
<reference evidence="2" key="1">
    <citation type="submission" date="2021-02" db="EMBL/GenBank/DDBJ databases">
        <authorList>
            <person name="Dougan E. K."/>
            <person name="Rhodes N."/>
            <person name="Thang M."/>
            <person name="Chan C."/>
        </authorList>
    </citation>
    <scope>NUCLEOTIDE SEQUENCE</scope>
</reference>
<keyword evidence="3" id="KW-1185">Reference proteome</keyword>
<accession>A0A813FSV5</accession>